<dbReference type="Pfam" id="PF26255">
    <property type="entry name" value="Viral_env_HRPV"/>
    <property type="match status" value="1"/>
</dbReference>
<evidence type="ECO:0000313" key="4">
    <source>
        <dbReference type="EMBL" id="AHG01130.1"/>
    </source>
</evidence>
<dbReference type="HOGENOM" id="CLU_323817_0_0_2"/>
<dbReference type="EMBL" id="CP007055">
    <property type="protein sequence ID" value="AHG01130.1"/>
    <property type="molecule type" value="Genomic_DNA"/>
</dbReference>
<evidence type="ECO:0000313" key="5">
    <source>
        <dbReference type="Proteomes" id="UP000019024"/>
    </source>
</evidence>
<accession>W0JV36</accession>
<feature type="domain" description="Envelope protein N-terminal" evidence="3">
    <location>
        <begin position="117"/>
        <end position="429"/>
    </location>
</feature>
<dbReference type="Proteomes" id="UP000019024">
    <property type="component" value="Chromosome"/>
</dbReference>
<dbReference type="Gene3D" id="2.130.10.10">
    <property type="entry name" value="YVTN repeat-like/Quinoprotein amine dehydrogenase"/>
    <property type="match status" value="1"/>
</dbReference>
<reference evidence="4 5" key="1">
    <citation type="submission" date="2014-01" db="EMBL/GenBank/DDBJ databases">
        <authorList>
            <consortium name="DOE Joint Genome Institute"/>
            <person name="Anderson I."/>
            <person name="Huntemann M."/>
            <person name="Han J."/>
            <person name="Chen A."/>
            <person name="Kyrpides N."/>
            <person name="Mavromatis K."/>
            <person name="Markowitz V."/>
            <person name="Palaniappan K."/>
            <person name="Ivanova N."/>
            <person name="Schaumberg A."/>
            <person name="Pati A."/>
            <person name="Liolios K."/>
            <person name="Nordberg H.P."/>
            <person name="Cantor M.N."/>
            <person name="Hua S.X."/>
            <person name="Woyke T."/>
        </authorList>
    </citation>
    <scope>NUCLEOTIDE SEQUENCE [LARGE SCALE GENOMIC DNA]</scope>
    <source>
        <strain evidence="4 5">XH-48</strain>
    </source>
</reference>
<feature type="region of interest" description="Disordered" evidence="1">
    <location>
        <begin position="1"/>
        <end position="42"/>
    </location>
</feature>
<dbReference type="STRING" id="797299.HALLA_17500"/>
<feature type="compositionally biased region" description="Polar residues" evidence="1">
    <location>
        <begin position="26"/>
        <end position="36"/>
    </location>
</feature>
<dbReference type="InterPro" id="IPR058677">
    <property type="entry name" value="ORF4_N"/>
</dbReference>
<dbReference type="InterPro" id="IPR006311">
    <property type="entry name" value="TAT_signal"/>
</dbReference>
<keyword evidence="2" id="KW-0472">Membrane</keyword>
<gene>
    <name evidence="4" type="ORF">HALLA_17500</name>
</gene>
<organism evidence="4 5">
    <name type="scientific">Halostagnicola larsenii XH-48</name>
    <dbReference type="NCBI Taxonomy" id="797299"/>
    <lineage>
        <taxon>Archaea</taxon>
        <taxon>Methanobacteriati</taxon>
        <taxon>Methanobacteriota</taxon>
        <taxon>Stenosarchaea group</taxon>
        <taxon>Halobacteria</taxon>
        <taxon>Halobacteriales</taxon>
        <taxon>Natrialbaceae</taxon>
        <taxon>Halostagnicola</taxon>
    </lineage>
</organism>
<proteinExistence type="predicted"/>
<sequence>MNSTFSAEQTDESHSQRTHAVGGEDMSTQSPQPTESESIEQRALNEMLETKASRRNVLRGIGATGTAAVAGSGAIASEGTAAAQEDNDDSDSGLNVTSPTLAKYGMVADVSQSLTDRLFGSDGEELPEDEIELHGEATYQLEGIENYYVTVDNHLEDTLGVATLDARHAIASAWEDGKDSATAYSDAMDAIREYYALHEENHLKVLQNEMLQLSVLGEKVAQNNDIRSMFIHATAEPVEAGTGTDYDTMLIREAESANEHTFTLENGDEINLEMPEMQCRVHDDDSTKDPEIGTTDRYPIDQELLNSWEDVEPQDYLVWEDSDGNQYDSVMDFVLLDIDDPANEGETLRESAILFSMRQWMGRYQEIKDQSDSATGRFSQNMVDEMFQMMDDGTLDSSEVRSAEGMRRYLSGDSDVSSDSYKLALYNQLDLGQADLSELAHMQIEYTGYTDQEVTYDGQERALQPSGFVEDRLLAGMLYTHETPDSGLQTGDTYRIGGQTIYLGMTDSFSSLDMSTGETTPHFEGLIYGPVISNDGQTAYFARRGDNNTICVSMSLRDYSENWRVQLTDGDGVNMVHYNDDLEEVYCIDALGELSVLDSQSGTVKETHTADGNGTNYVTDEDENLYWVDGGTDVTFEMFDIESREVKEIDLNVNNVNFGINSSGSIHYENDQGTVAATEIESGEQLWSVEYPDLNVLTISKDYENIFLCDSSETEIVCLNPENGEERWSVSHSDIPGGGVYQIRQFTSSESIYLRNSDSDAIVVLESDGSLQNIVQIDSDESIRDFGVDLGENVDAELPRSMFYDATESEELDLQQGVFTIEKMLDSNGESIEEEQSWDASPEYETIDNEQFVEYVEKQTELIDTIENGGEDTDEDQDVNITWPDFPDFGLGDQFGGDGTGSLLGLALIALVVISVAWSVLTEFIPFLGK</sequence>
<name>W0JV36_9EURY</name>
<keyword evidence="2" id="KW-1133">Transmembrane helix</keyword>
<dbReference type="InterPro" id="IPR015943">
    <property type="entry name" value="WD40/YVTN_repeat-like_dom_sf"/>
</dbReference>
<dbReference type="AlphaFoldDB" id="W0JV36"/>
<keyword evidence="2" id="KW-0812">Transmembrane</keyword>
<evidence type="ECO:0000259" key="3">
    <source>
        <dbReference type="Pfam" id="PF26255"/>
    </source>
</evidence>
<dbReference type="KEGG" id="hlr:HALLA_17500"/>
<protein>
    <recommendedName>
        <fullName evidence="3">Envelope protein N-terminal domain-containing protein</fullName>
    </recommendedName>
</protein>
<dbReference type="eggNOG" id="arCOG02933">
    <property type="taxonomic scope" value="Archaea"/>
</dbReference>
<keyword evidence="5" id="KW-1185">Reference proteome</keyword>
<dbReference type="InterPro" id="IPR011044">
    <property type="entry name" value="Quino_amine_DH_bsu"/>
</dbReference>
<dbReference type="PROSITE" id="PS51318">
    <property type="entry name" value="TAT"/>
    <property type="match status" value="1"/>
</dbReference>
<feature type="transmembrane region" description="Helical" evidence="2">
    <location>
        <begin position="903"/>
        <end position="928"/>
    </location>
</feature>
<evidence type="ECO:0000256" key="2">
    <source>
        <dbReference type="SAM" id="Phobius"/>
    </source>
</evidence>
<evidence type="ECO:0000256" key="1">
    <source>
        <dbReference type="SAM" id="MobiDB-lite"/>
    </source>
</evidence>
<dbReference type="eggNOG" id="arCOG02556">
    <property type="taxonomic scope" value="Archaea"/>
</dbReference>
<dbReference type="SUPFAM" id="SSF50969">
    <property type="entry name" value="YVTN repeat-like/Quinoprotein amine dehydrogenase"/>
    <property type="match status" value="1"/>
</dbReference>